<dbReference type="EMBL" id="JARJCM010000006">
    <property type="protein sequence ID" value="KAJ7044825.1"/>
    <property type="molecule type" value="Genomic_DNA"/>
</dbReference>
<evidence type="ECO:0000313" key="4">
    <source>
        <dbReference type="Proteomes" id="UP001218188"/>
    </source>
</evidence>
<keyword evidence="4" id="KW-1185">Reference proteome</keyword>
<dbReference type="PANTHER" id="PTHR21310:SF15">
    <property type="entry name" value="AMINOGLYCOSIDE PHOSPHOTRANSFERASE DOMAIN-CONTAINING PROTEIN"/>
    <property type="match status" value="1"/>
</dbReference>
<dbReference type="GO" id="GO:0016301">
    <property type="term" value="F:kinase activity"/>
    <property type="evidence" value="ECO:0007669"/>
    <property type="project" value="UniProtKB-KW"/>
</dbReference>
<reference evidence="3" key="1">
    <citation type="submission" date="2023-03" db="EMBL/GenBank/DDBJ databases">
        <title>Massive genome expansion in bonnet fungi (Mycena s.s.) driven by repeated elements and novel gene families across ecological guilds.</title>
        <authorList>
            <consortium name="Lawrence Berkeley National Laboratory"/>
            <person name="Harder C.B."/>
            <person name="Miyauchi S."/>
            <person name="Viragh M."/>
            <person name="Kuo A."/>
            <person name="Thoen E."/>
            <person name="Andreopoulos B."/>
            <person name="Lu D."/>
            <person name="Skrede I."/>
            <person name="Drula E."/>
            <person name="Henrissat B."/>
            <person name="Morin E."/>
            <person name="Kohler A."/>
            <person name="Barry K."/>
            <person name="LaButti K."/>
            <person name="Morin E."/>
            <person name="Salamov A."/>
            <person name="Lipzen A."/>
            <person name="Mereny Z."/>
            <person name="Hegedus B."/>
            <person name="Baldrian P."/>
            <person name="Stursova M."/>
            <person name="Weitz H."/>
            <person name="Taylor A."/>
            <person name="Grigoriev I.V."/>
            <person name="Nagy L.G."/>
            <person name="Martin F."/>
            <person name="Kauserud H."/>
        </authorList>
    </citation>
    <scope>NUCLEOTIDE SEQUENCE</scope>
    <source>
        <strain evidence="3">CBHHK200</strain>
    </source>
</reference>
<dbReference type="PANTHER" id="PTHR21310">
    <property type="entry name" value="AMINOGLYCOSIDE PHOSPHOTRANSFERASE-RELATED-RELATED"/>
    <property type="match status" value="1"/>
</dbReference>
<evidence type="ECO:0000313" key="3">
    <source>
        <dbReference type="EMBL" id="KAJ7044825.1"/>
    </source>
</evidence>
<dbReference type="AlphaFoldDB" id="A0AAD6XDZ9"/>
<dbReference type="InterPro" id="IPR011009">
    <property type="entry name" value="Kinase-like_dom_sf"/>
</dbReference>
<dbReference type="Gene3D" id="3.90.1200.10">
    <property type="match status" value="1"/>
</dbReference>
<accession>A0AAD6XDZ9</accession>
<feature type="region of interest" description="Disordered" evidence="1">
    <location>
        <begin position="311"/>
        <end position="335"/>
    </location>
</feature>
<dbReference type="Pfam" id="PF01636">
    <property type="entry name" value="APH"/>
    <property type="match status" value="1"/>
</dbReference>
<sequence>MSSGHSSTSSASSAPSFVDHLDLDALASLATQMRSGEIKCTVDATPEIGAFNVVYFLEFTDGVRWVARIPIPRWSEALQKRMSLDRISLDFIGTSTTIPVPRIIDCQTTENNALGRPYTLMTFLPGTQLAKLWFDPTWFTDERRNTVFESLARLMSQLSSHEFPMIGQLDIDPTAGTVFVGPYYPFIDAVSEGETSPDPIGDPSSSTYLSLQSEITDQLKEASNTTVISCLQLLRTFAGMLPNPEFDGAPFFLSHPDFGYQNILVDGEGNVTGIIDWDGVCVGPRQIAFASYPSWITRDWDPLLYGYREASTSDNGEDENEDLSREAQQEDSPEALSRFREEYLAVFTRLNPGHARLTQHSHVLEALDIAINAPFLRGHILDKLTEYVYGGNDDDDVEFLTFDILARRLSMSAWTRDTVGADKLARGGDYI</sequence>
<dbReference type="SUPFAM" id="SSF56112">
    <property type="entry name" value="Protein kinase-like (PK-like)"/>
    <property type="match status" value="1"/>
</dbReference>
<dbReference type="InterPro" id="IPR002575">
    <property type="entry name" value="Aminoglycoside_PTrfase"/>
</dbReference>
<dbReference type="Proteomes" id="UP001218188">
    <property type="component" value="Unassembled WGS sequence"/>
</dbReference>
<feature type="domain" description="Aminoglycoside phosphotransferase" evidence="2">
    <location>
        <begin position="49"/>
        <end position="311"/>
    </location>
</feature>
<comment type="caution">
    <text evidence="3">The sequence shown here is derived from an EMBL/GenBank/DDBJ whole genome shotgun (WGS) entry which is preliminary data.</text>
</comment>
<name>A0AAD6XDZ9_9AGAR</name>
<keyword evidence="3" id="KW-0808">Transferase</keyword>
<dbReference type="InterPro" id="IPR051678">
    <property type="entry name" value="AGP_Transferase"/>
</dbReference>
<organism evidence="3 4">
    <name type="scientific">Mycena alexandri</name>
    <dbReference type="NCBI Taxonomy" id="1745969"/>
    <lineage>
        <taxon>Eukaryota</taxon>
        <taxon>Fungi</taxon>
        <taxon>Dikarya</taxon>
        <taxon>Basidiomycota</taxon>
        <taxon>Agaricomycotina</taxon>
        <taxon>Agaricomycetes</taxon>
        <taxon>Agaricomycetidae</taxon>
        <taxon>Agaricales</taxon>
        <taxon>Marasmiineae</taxon>
        <taxon>Mycenaceae</taxon>
        <taxon>Mycena</taxon>
    </lineage>
</organism>
<gene>
    <name evidence="3" type="ORF">C8F04DRAFT_1027247</name>
</gene>
<protein>
    <submittedName>
        <fullName evidence="3">Kinase-like domain-containing protein</fullName>
    </submittedName>
</protein>
<evidence type="ECO:0000256" key="1">
    <source>
        <dbReference type="SAM" id="MobiDB-lite"/>
    </source>
</evidence>
<evidence type="ECO:0000259" key="2">
    <source>
        <dbReference type="Pfam" id="PF01636"/>
    </source>
</evidence>
<keyword evidence="3" id="KW-0418">Kinase</keyword>
<proteinExistence type="predicted"/>